<dbReference type="EMBL" id="MBFR01000019">
    <property type="protein sequence ID" value="PVU97050.1"/>
    <property type="molecule type" value="Genomic_DNA"/>
</dbReference>
<reference evidence="1 2" key="1">
    <citation type="journal article" date="2018" name="MBio">
        <title>Comparative Genomics Reveals the Core Gene Toolbox for the Fungus-Insect Symbiosis.</title>
        <authorList>
            <person name="Wang Y."/>
            <person name="Stata M."/>
            <person name="Wang W."/>
            <person name="Stajich J.E."/>
            <person name="White M.M."/>
            <person name="Moncalvo J.M."/>
        </authorList>
    </citation>
    <scope>NUCLEOTIDE SEQUENCE [LARGE SCALE GENOMIC DNA]</scope>
    <source>
        <strain evidence="1 2">SWE-8-4</strain>
    </source>
</reference>
<dbReference type="PANTHER" id="PTHR43851:SF3">
    <property type="entry name" value="COENZYME Q8"/>
    <property type="match status" value="1"/>
</dbReference>
<name>A0A2T9YXI6_9FUNG</name>
<sequence length="123" mass="13971">MKILESAANEDREGCVYWSEKIGYLTGFESDAMKQAHVDSIMTIGEPFRVKGPYSFAMQKVTKKVKSNIAVMLNERLTPPPNETYSLHRKLSGVFLLCSKLSANVECSKLYKKYLDNYDFSSL</sequence>
<accession>A0A2T9YXI6</accession>
<evidence type="ECO:0000313" key="2">
    <source>
        <dbReference type="Proteomes" id="UP000245383"/>
    </source>
</evidence>
<dbReference type="AlphaFoldDB" id="A0A2T9YXI6"/>
<dbReference type="InterPro" id="IPR051409">
    <property type="entry name" value="Atypical_kinase_ADCK"/>
</dbReference>
<organism evidence="1 2">
    <name type="scientific">Smittium simulii</name>
    <dbReference type="NCBI Taxonomy" id="133385"/>
    <lineage>
        <taxon>Eukaryota</taxon>
        <taxon>Fungi</taxon>
        <taxon>Fungi incertae sedis</taxon>
        <taxon>Zoopagomycota</taxon>
        <taxon>Kickxellomycotina</taxon>
        <taxon>Harpellomycetes</taxon>
        <taxon>Harpellales</taxon>
        <taxon>Legeriomycetaceae</taxon>
        <taxon>Smittium</taxon>
    </lineage>
</organism>
<dbReference type="Proteomes" id="UP000245383">
    <property type="component" value="Unassembled WGS sequence"/>
</dbReference>
<protein>
    <submittedName>
        <fullName evidence="1">Uncharacterized protein</fullName>
    </submittedName>
</protein>
<keyword evidence="2" id="KW-1185">Reference proteome</keyword>
<dbReference type="OrthoDB" id="201153at2759"/>
<gene>
    <name evidence="1" type="ORF">BB561_000808</name>
</gene>
<evidence type="ECO:0000313" key="1">
    <source>
        <dbReference type="EMBL" id="PVU97050.1"/>
    </source>
</evidence>
<dbReference type="PANTHER" id="PTHR43851">
    <property type="match status" value="1"/>
</dbReference>
<comment type="caution">
    <text evidence="1">The sequence shown here is derived from an EMBL/GenBank/DDBJ whole genome shotgun (WGS) entry which is preliminary data.</text>
</comment>
<dbReference type="STRING" id="133385.A0A2T9YXI6"/>
<dbReference type="GO" id="GO:0006744">
    <property type="term" value="P:ubiquinone biosynthetic process"/>
    <property type="evidence" value="ECO:0007669"/>
    <property type="project" value="TreeGrafter"/>
</dbReference>
<proteinExistence type="predicted"/>